<accession>A0A137NQ23</accession>
<keyword evidence="1" id="KW-0732">Signal</keyword>
<reference evidence="2 3" key="1">
    <citation type="journal article" date="2015" name="Genome Biol. Evol.">
        <title>Phylogenomic analyses indicate that early fungi evolved digesting cell walls of algal ancestors of land plants.</title>
        <authorList>
            <person name="Chang Y."/>
            <person name="Wang S."/>
            <person name="Sekimoto S."/>
            <person name="Aerts A.L."/>
            <person name="Choi C."/>
            <person name="Clum A."/>
            <person name="LaButti K.M."/>
            <person name="Lindquist E.A."/>
            <person name="Yee Ngan C."/>
            <person name="Ohm R.A."/>
            <person name="Salamov A.A."/>
            <person name="Grigoriev I.V."/>
            <person name="Spatafora J.W."/>
            <person name="Berbee M.L."/>
        </authorList>
    </citation>
    <scope>NUCLEOTIDE SEQUENCE [LARGE SCALE GENOMIC DNA]</scope>
    <source>
        <strain evidence="2 3">NRRL 28638</strain>
    </source>
</reference>
<evidence type="ECO:0000313" key="3">
    <source>
        <dbReference type="Proteomes" id="UP000070444"/>
    </source>
</evidence>
<sequence length="103" mass="10784">MKLLFLTLLTQIVISAPLLSQLIGPGGLAEVDLSGLSVLSPSTDTAKVNINKGYGNYAGPQYAPAYAYGGYGGPQQLFNPGFQRGLPAQGFPQGFPQSRGPRT</sequence>
<dbReference type="AlphaFoldDB" id="A0A137NQ23"/>
<organism evidence="2 3">
    <name type="scientific">Conidiobolus coronatus (strain ATCC 28846 / CBS 209.66 / NRRL 28638)</name>
    <name type="common">Delacroixia coronata</name>
    <dbReference type="NCBI Taxonomy" id="796925"/>
    <lineage>
        <taxon>Eukaryota</taxon>
        <taxon>Fungi</taxon>
        <taxon>Fungi incertae sedis</taxon>
        <taxon>Zoopagomycota</taxon>
        <taxon>Entomophthoromycotina</taxon>
        <taxon>Entomophthoromycetes</taxon>
        <taxon>Entomophthorales</taxon>
        <taxon>Ancylistaceae</taxon>
        <taxon>Conidiobolus</taxon>
    </lineage>
</organism>
<evidence type="ECO:0000256" key="1">
    <source>
        <dbReference type="SAM" id="SignalP"/>
    </source>
</evidence>
<feature type="signal peptide" evidence="1">
    <location>
        <begin position="1"/>
        <end position="15"/>
    </location>
</feature>
<gene>
    <name evidence="2" type="ORF">CONCODRAFT_13802</name>
</gene>
<dbReference type="Proteomes" id="UP000070444">
    <property type="component" value="Unassembled WGS sequence"/>
</dbReference>
<dbReference type="EMBL" id="KQ965115">
    <property type="protein sequence ID" value="KXN64853.1"/>
    <property type="molecule type" value="Genomic_DNA"/>
</dbReference>
<keyword evidence="3" id="KW-1185">Reference proteome</keyword>
<proteinExistence type="predicted"/>
<feature type="chain" id="PRO_5012136201" evidence="1">
    <location>
        <begin position="16"/>
        <end position="103"/>
    </location>
</feature>
<name>A0A137NQ23_CONC2</name>
<evidence type="ECO:0000313" key="2">
    <source>
        <dbReference type="EMBL" id="KXN64853.1"/>
    </source>
</evidence>
<protein>
    <submittedName>
        <fullName evidence="2">Uncharacterized protein</fullName>
    </submittedName>
</protein>